<organism evidence="1 2">
    <name type="scientific">Rhizobium leguminosarum bv. viciae</name>
    <dbReference type="NCBI Taxonomy" id="387"/>
    <lineage>
        <taxon>Bacteria</taxon>
        <taxon>Pseudomonadati</taxon>
        <taxon>Pseudomonadota</taxon>
        <taxon>Alphaproteobacteria</taxon>
        <taxon>Hyphomicrobiales</taxon>
        <taxon>Rhizobiaceae</taxon>
        <taxon>Rhizobium/Agrobacterium group</taxon>
        <taxon>Rhizobium</taxon>
    </lineage>
</organism>
<gene>
    <name evidence="1" type="ORF">HB770_04205</name>
</gene>
<reference evidence="2" key="1">
    <citation type="journal article" date="2020" name="Mol. Plant Microbe">
        <title>Rhizobial microsymbionts of the narrowly endemic Oxytropis species growing in Kamchatka are characterized by significant genetic diversity and possess a set of genes that are associated with T3SS and T6SS secretion systems and can affect the development of symbiosis.</title>
        <authorList>
            <person name="Safronova V."/>
            <person name="Guro P."/>
            <person name="Sazanova A."/>
            <person name="Kuznetsova I."/>
            <person name="Belimov A."/>
            <person name="Yakubov V."/>
            <person name="Chirak E."/>
            <person name="Afonin A."/>
            <person name="Gogolev Y."/>
            <person name="Andronov E."/>
            <person name="Tikhonovich I."/>
        </authorList>
    </citation>
    <scope>NUCLEOTIDE SEQUENCE [LARGE SCALE GENOMIC DNA]</scope>
    <source>
        <strain evidence="2">RCAM0610</strain>
    </source>
</reference>
<dbReference type="GO" id="GO:0016740">
    <property type="term" value="F:transferase activity"/>
    <property type="evidence" value="ECO:0007669"/>
    <property type="project" value="UniProtKB-KW"/>
</dbReference>
<dbReference type="InterPro" id="IPR014942">
    <property type="entry name" value="AbiEii"/>
</dbReference>
<proteinExistence type="predicted"/>
<evidence type="ECO:0000313" key="1">
    <source>
        <dbReference type="EMBL" id="QND41848.1"/>
    </source>
</evidence>
<evidence type="ECO:0000313" key="2">
    <source>
        <dbReference type="Proteomes" id="UP000515518"/>
    </source>
</evidence>
<keyword evidence="1" id="KW-0808">Transferase</keyword>
<sequence>MQDFNIAEALGSSLKQICRNSGIDVTMAASRHVADRVLYYWPAGFGGSVKMVKGGCMFDQRVRPTSDLDLVTPVRWTEDELQNGFQRISVCLLAEGIQINRIKSRQLALEEGDPVVRVDLQAMCGTIRGNTHVDISSASGPFAWPQEPPRQELPSLLPKRVRGAVVHVQPLAAAAAEKWLAVLTQRDDDFRAKHALDLLSFDAMGVDPDEVAVELLRVTRYRRIPLSFCSPKPRSIEWVSFLLRGDSWEKTAEQRKIEDFDLLQSYHMLRSYWARTHQALTRAVIAQVRRDNMTKPSLIDRLAARQRQDTPEYRPLQPTP</sequence>
<dbReference type="Pfam" id="PF08843">
    <property type="entry name" value="AbiEii"/>
    <property type="match status" value="1"/>
</dbReference>
<protein>
    <submittedName>
        <fullName evidence="1">Nucleotidyl transferase AbiEii/AbiGii toxin family protein</fullName>
    </submittedName>
</protein>
<name>A0A7G6RHW6_RHILV</name>
<dbReference type="EMBL" id="CP050549">
    <property type="protein sequence ID" value="QND41848.1"/>
    <property type="molecule type" value="Genomic_DNA"/>
</dbReference>
<dbReference type="Proteomes" id="UP000515518">
    <property type="component" value="Chromosome"/>
</dbReference>
<accession>A0A7G6RHW6</accession>
<dbReference type="AlphaFoldDB" id="A0A7G6RHW6"/>